<dbReference type="PROSITE" id="PS51085">
    <property type="entry name" value="2FE2S_FER_2"/>
    <property type="match status" value="1"/>
</dbReference>
<protein>
    <submittedName>
        <fullName evidence="3">Ferredoxin--NADP reductase</fullName>
    </submittedName>
</protein>
<dbReference type="Gene3D" id="2.40.30.10">
    <property type="entry name" value="Translation factors"/>
    <property type="match status" value="1"/>
</dbReference>
<sequence length="346" mass="39328">MQIYTLKVVEIRKEAKDVITVCFKQPGLKKVTYLPGQYLTLVFRINGRRYIRPYSFSSAPKVDEYLEVTVKRVPRGIVSNHINDRLKIDDLVEVMHPMGDFIFNNDHTTENKHIVLWGAGSGITPLMSIAKFVLHKQTGHKITLVYGNRHVDDVIFSAQIQDLEKTFSTQLQVWNFYTRLVVDNKDPDHIQGRIDPHKVLTILRSVTDLQNSIHYICGPRGLKESVKQALYSFEISEEQIFAEDFELIKDPAEFEDITTRHVKINIGEVAAQVEVVKGKSILEAGLDAFLELPYACQTGHCTVCKASILHGQVKMIGLVKKHTDMKDNECLTCCAYPLSDDVQLTI</sequence>
<accession>A0A7D4TWJ5</accession>
<dbReference type="PRINTS" id="PR00371">
    <property type="entry name" value="FPNCR"/>
</dbReference>
<dbReference type="Gene3D" id="3.10.20.30">
    <property type="match status" value="1"/>
</dbReference>
<proteinExistence type="predicted"/>
<dbReference type="PROSITE" id="PS51384">
    <property type="entry name" value="FAD_FR"/>
    <property type="match status" value="1"/>
</dbReference>
<dbReference type="InterPro" id="IPR039261">
    <property type="entry name" value="FNR_nucleotide-bd"/>
</dbReference>
<dbReference type="CDD" id="cd06214">
    <property type="entry name" value="PA_degradation_oxidoreductase_like"/>
    <property type="match status" value="1"/>
</dbReference>
<evidence type="ECO:0000259" key="1">
    <source>
        <dbReference type="PROSITE" id="PS51085"/>
    </source>
</evidence>
<evidence type="ECO:0000313" key="4">
    <source>
        <dbReference type="Proteomes" id="UP000505355"/>
    </source>
</evidence>
<dbReference type="AlphaFoldDB" id="A0A7D4TWJ5"/>
<dbReference type="SUPFAM" id="SSF54292">
    <property type="entry name" value="2Fe-2S ferredoxin-like"/>
    <property type="match status" value="1"/>
</dbReference>
<feature type="domain" description="FAD-binding FR-type" evidence="2">
    <location>
        <begin position="1"/>
        <end position="104"/>
    </location>
</feature>
<organism evidence="3 4">
    <name type="scientific">Mucilaginibacter mali</name>
    <dbReference type="NCBI Taxonomy" id="2740462"/>
    <lineage>
        <taxon>Bacteria</taxon>
        <taxon>Pseudomonadati</taxon>
        <taxon>Bacteroidota</taxon>
        <taxon>Sphingobacteriia</taxon>
        <taxon>Sphingobacteriales</taxon>
        <taxon>Sphingobacteriaceae</taxon>
        <taxon>Mucilaginibacter</taxon>
    </lineage>
</organism>
<dbReference type="InterPro" id="IPR017938">
    <property type="entry name" value="Riboflavin_synthase-like_b-brl"/>
</dbReference>
<dbReference type="GO" id="GO:0016491">
    <property type="term" value="F:oxidoreductase activity"/>
    <property type="evidence" value="ECO:0007669"/>
    <property type="project" value="InterPro"/>
</dbReference>
<dbReference type="InterPro" id="IPR001433">
    <property type="entry name" value="OxRdtase_FAD/NAD-bd"/>
</dbReference>
<dbReference type="InterPro" id="IPR050415">
    <property type="entry name" value="MRET"/>
</dbReference>
<dbReference type="PANTHER" id="PTHR47354:SF5">
    <property type="entry name" value="PROTEIN RFBI"/>
    <property type="match status" value="1"/>
</dbReference>
<dbReference type="Gene3D" id="3.40.50.80">
    <property type="entry name" value="Nucleotide-binding domain of ferredoxin-NADP reductase (FNR) module"/>
    <property type="match status" value="1"/>
</dbReference>
<feature type="domain" description="2Fe-2S ferredoxin-type" evidence="1">
    <location>
        <begin position="260"/>
        <end position="346"/>
    </location>
</feature>
<dbReference type="Pfam" id="PF00175">
    <property type="entry name" value="NAD_binding_1"/>
    <property type="match status" value="1"/>
</dbReference>
<name>A0A7D4TWJ5_9SPHI</name>
<dbReference type="PRINTS" id="PR00410">
    <property type="entry name" value="PHEHYDRXLASE"/>
</dbReference>
<keyword evidence="4" id="KW-1185">Reference proteome</keyword>
<dbReference type="InterPro" id="IPR012675">
    <property type="entry name" value="Beta-grasp_dom_sf"/>
</dbReference>
<dbReference type="RefSeq" id="WP_173416155.1">
    <property type="nucleotide sequence ID" value="NZ_CP054139.1"/>
</dbReference>
<dbReference type="GO" id="GO:0051537">
    <property type="term" value="F:2 iron, 2 sulfur cluster binding"/>
    <property type="evidence" value="ECO:0007669"/>
    <property type="project" value="InterPro"/>
</dbReference>
<gene>
    <name evidence="3" type="ORF">HQ865_17550</name>
</gene>
<dbReference type="InterPro" id="IPR001709">
    <property type="entry name" value="Flavoprot_Pyr_Nucl_cyt_Rdtase"/>
</dbReference>
<dbReference type="InterPro" id="IPR006058">
    <property type="entry name" value="2Fe2S_fd_BS"/>
</dbReference>
<dbReference type="InterPro" id="IPR017927">
    <property type="entry name" value="FAD-bd_FR_type"/>
</dbReference>
<dbReference type="Pfam" id="PF00970">
    <property type="entry name" value="FAD_binding_6"/>
    <property type="match status" value="1"/>
</dbReference>
<dbReference type="EMBL" id="CP054139">
    <property type="protein sequence ID" value="QKJ31495.1"/>
    <property type="molecule type" value="Genomic_DNA"/>
</dbReference>
<dbReference type="KEGG" id="mmab:HQ865_17550"/>
<dbReference type="Pfam" id="PF00111">
    <property type="entry name" value="Fer2"/>
    <property type="match status" value="1"/>
</dbReference>
<reference evidence="3 4" key="1">
    <citation type="submission" date="2020-05" db="EMBL/GenBank/DDBJ databases">
        <title>Mucilaginibacter mali sp. nov.</title>
        <authorList>
            <person name="Kim H.S."/>
            <person name="Lee K.C."/>
            <person name="Suh M.K."/>
            <person name="Kim J.-S."/>
            <person name="Han K.-I."/>
            <person name="Eom M.K."/>
            <person name="Shin Y.K."/>
            <person name="Lee J.-S."/>
        </authorList>
    </citation>
    <scope>NUCLEOTIDE SEQUENCE [LARGE SCALE GENOMIC DNA]</scope>
    <source>
        <strain evidence="3 4">G2-14</strain>
    </source>
</reference>
<dbReference type="InterPro" id="IPR001041">
    <property type="entry name" value="2Fe-2S_ferredoxin-type"/>
</dbReference>
<dbReference type="PANTHER" id="PTHR47354">
    <property type="entry name" value="NADH OXIDOREDUCTASE HCR"/>
    <property type="match status" value="1"/>
</dbReference>
<dbReference type="Proteomes" id="UP000505355">
    <property type="component" value="Chromosome"/>
</dbReference>
<evidence type="ECO:0000259" key="2">
    <source>
        <dbReference type="PROSITE" id="PS51384"/>
    </source>
</evidence>
<dbReference type="InterPro" id="IPR036010">
    <property type="entry name" value="2Fe-2S_ferredoxin-like_sf"/>
</dbReference>
<dbReference type="CDD" id="cd00207">
    <property type="entry name" value="fer2"/>
    <property type="match status" value="1"/>
</dbReference>
<evidence type="ECO:0000313" key="3">
    <source>
        <dbReference type="EMBL" id="QKJ31495.1"/>
    </source>
</evidence>
<dbReference type="SUPFAM" id="SSF63380">
    <property type="entry name" value="Riboflavin synthase domain-like"/>
    <property type="match status" value="1"/>
</dbReference>
<dbReference type="SUPFAM" id="SSF52343">
    <property type="entry name" value="Ferredoxin reductase-like, C-terminal NADP-linked domain"/>
    <property type="match status" value="1"/>
</dbReference>
<dbReference type="PROSITE" id="PS00197">
    <property type="entry name" value="2FE2S_FER_1"/>
    <property type="match status" value="1"/>
</dbReference>
<dbReference type="InterPro" id="IPR008333">
    <property type="entry name" value="Cbr1-like_FAD-bd_dom"/>
</dbReference>